<dbReference type="PROSITE" id="PS00688">
    <property type="entry name" value="SIGMA54_INTERACT_3"/>
    <property type="match status" value="1"/>
</dbReference>
<dbReference type="Gene3D" id="3.40.50.300">
    <property type="entry name" value="P-loop containing nucleotide triphosphate hydrolases"/>
    <property type="match status" value="1"/>
</dbReference>
<dbReference type="PROSITE" id="PS00676">
    <property type="entry name" value="SIGMA54_INTERACT_2"/>
    <property type="match status" value="1"/>
</dbReference>
<feature type="domain" description="Sigma-54 factor interaction" evidence="6">
    <location>
        <begin position="156"/>
        <end position="385"/>
    </location>
</feature>
<dbReference type="InterPro" id="IPR025662">
    <property type="entry name" value="Sigma_54_int_dom_ATP-bd_1"/>
</dbReference>
<keyword evidence="1" id="KW-0547">Nucleotide-binding</keyword>
<dbReference type="InterPro" id="IPR025944">
    <property type="entry name" value="Sigma_54_int_dom_CS"/>
</dbReference>
<dbReference type="Gene3D" id="1.10.10.60">
    <property type="entry name" value="Homeodomain-like"/>
    <property type="match status" value="1"/>
</dbReference>
<dbReference type="Gene3D" id="3.30.450.20">
    <property type="entry name" value="PAS domain"/>
    <property type="match status" value="1"/>
</dbReference>
<dbReference type="InterPro" id="IPR003593">
    <property type="entry name" value="AAA+_ATPase"/>
</dbReference>
<dbReference type="PANTHER" id="PTHR32071">
    <property type="entry name" value="TRANSCRIPTIONAL REGULATORY PROTEIN"/>
    <property type="match status" value="1"/>
</dbReference>
<dbReference type="SMART" id="SM00382">
    <property type="entry name" value="AAA"/>
    <property type="match status" value="1"/>
</dbReference>
<organism evidence="7 8">
    <name type="scientific">Anaerosporomusa subterranea</name>
    <dbReference type="NCBI Taxonomy" id="1794912"/>
    <lineage>
        <taxon>Bacteria</taxon>
        <taxon>Bacillati</taxon>
        <taxon>Bacillota</taxon>
        <taxon>Negativicutes</taxon>
        <taxon>Acetonemataceae</taxon>
        <taxon>Anaerosporomusa</taxon>
    </lineage>
</organism>
<keyword evidence="8" id="KW-1185">Reference proteome</keyword>
<dbReference type="Gene3D" id="1.10.8.60">
    <property type="match status" value="1"/>
</dbReference>
<dbReference type="PROSITE" id="PS50045">
    <property type="entry name" value="SIGMA54_INTERACT_4"/>
    <property type="match status" value="1"/>
</dbReference>
<dbReference type="InterPro" id="IPR002078">
    <property type="entry name" value="Sigma_54_int"/>
</dbReference>
<dbReference type="STRING" id="1794912.AXX12_11815"/>
<evidence type="ECO:0000256" key="4">
    <source>
        <dbReference type="ARBA" id="ARBA00023125"/>
    </source>
</evidence>
<dbReference type="Proteomes" id="UP000076268">
    <property type="component" value="Unassembled WGS sequence"/>
</dbReference>
<dbReference type="PROSITE" id="PS00675">
    <property type="entry name" value="SIGMA54_INTERACT_1"/>
    <property type="match status" value="1"/>
</dbReference>
<reference evidence="7 8" key="1">
    <citation type="submission" date="2016-02" db="EMBL/GenBank/DDBJ databases">
        <title>Anaerosporomusa subterraneum gen. nov., sp. nov., a spore-forming obligate anaerobe isolated from saprolite.</title>
        <authorList>
            <person name="Choi J.K."/>
            <person name="Shah M."/>
            <person name="Yee N."/>
        </authorList>
    </citation>
    <scope>NUCLEOTIDE SEQUENCE [LARGE SCALE GENOMIC DNA]</scope>
    <source>
        <strain evidence="7 8">RU4</strain>
    </source>
</reference>
<dbReference type="CDD" id="cd00009">
    <property type="entry name" value="AAA"/>
    <property type="match status" value="1"/>
</dbReference>
<dbReference type="InterPro" id="IPR025943">
    <property type="entry name" value="Sigma_54_int_dom_ATP-bd_2"/>
</dbReference>
<keyword evidence="4" id="KW-0238">DNA-binding</keyword>
<dbReference type="SUPFAM" id="SSF46689">
    <property type="entry name" value="Homeodomain-like"/>
    <property type="match status" value="1"/>
</dbReference>
<dbReference type="AlphaFoldDB" id="A0A154BPC6"/>
<dbReference type="InterPro" id="IPR000014">
    <property type="entry name" value="PAS"/>
</dbReference>
<evidence type="ECO:0000256" key="3">
    <source>
        <dbReference type="ARBA" id="ARBA00023015"/>
    </source>
</evidence>
<keyword evidence="5" id="KW-0804">Transcription</keyword>
<dbReference type="OrthoDB" id="9803970at2"/>
<keyword evidence="2" id="KW-0067">ATP-binding</keyword>
<dbReference type="SUPFAM" id="SSF55785">
    <property type="entry name" value="PYP-like sensor domain (PAS domain)"/>
    <property type="match status" value="1"/>
</dbReference>
<dbReference type="InterPro" id="IPR058031">
    <property type="entry name" value="AAA_lid_NorR"/>
</dbReference>
<dbReference type="InterPro" id="IPR009057">
    <property type="entry name" value="Homeodomain-like_sf"/>
</dbReference>
<comment type="caution">
    <text evidence="7">The sequence shown here is derived from an EMBL/GenBank/DDBJ whole genome shotgun (WGS) entry which is preliminary data.</text>
</comment>
<evidence type="ECO:0000256" key="1">
    <source>
        <dbReference type="ARBA" id="ARBA00022741"/>
    </source>
</evidence>
<proteinExistence type="predicted"/>
<evidence type="ECO:0000256" key="5">
    <source>
        <dbReference type="ARBA" id="ARBA00023163"/>
    </source>
</evidence>
<name>A0A154BPC6_ANASB</name>
<dbReference type="InterPro" id="IPR002197">
    <property type="entry name" value="HTH_Fis"/>
</dbReference>
<dbReference type="PRINTS" id="PR01590">
    <property type="entry name" value="HTHFIS"/>
</dbReference>
<dbReference type="Pfam" id="PF13188">
    <property type="entry name" value="PAS_8"/>
    <property type="match status" value="1"/>
</dbReference>
<dbReference type="NCBIfam" id="TIGR00229">
    <property type="entry name" value="sensory_box"/>
    <property type="match status" value="1"/>
</dbReference>
<dbReference type="Pfam" id="PF02954">
    <property type="entry name" value="HTH_8"/>
    <property type="match status" value="1"/>
</dbReference>
<dbReference type="EMBL" id="LSGP01000020">
    <property type="protein sequence ID" value="KYZ75873.1"/>
    <property type="molecule type" value="Genomic_DNA"/>
</dbReference>
<dbReference type="SUPFAM" id="SSF52540">
    <property type="entry name" value="P-loop containing nucleoside triphosphate hydrolases"/>
    <property type="match status" value="1"/>
</dbReference>
<evidence type="ECO:0000313" key="7">
    <source>
        <dbReference type="EMBL" id="KYZ75873.1"/>
    </source>
</evidence>
<dbReference type="CDD" id="cd00130">
    <property type="entry name" value="PAS"/>
    <property type="match status" value="1"/>
</dbReference>
<evidence type="ECO:0000313" key="8">
    <source>
        <dbReference type="Proteomes" id="UP000076268"/>
    </source>
</evidence>
<dbReference type="Pfam" id="PF25601">
    <property type="entry name" value="AAA_lid_14"/>
    <property type="match status" value="1"/>
</dbReference>
<dbReference type="InterPro" id="IPR027417">
    <property type="entry name" value="P-loop_NTPase"/>
</dbReference>
<dbReference type="GO" id="GO:0005524">
    <property type="term" value="F:ATP binding"/>
    <property type="evidence" value="ECO:0007669"/>
    <property type="project" value="UniProtKB-KW"/>
</dbReference>
<dbReference type="GO" id="GO:0006355">
    <property type="term" value="P:regulation of DNA-templated transcription"/>
    <property type="evidence" value="ECO:0007669"/>
    <property type="project" value="InterPro"/>
</dbReference>
<protein>
    <submittedName>
        <fullName evidence="7">Transcriptional regulator</fullName>
    </submittedName>
</protein>
<evidence type="ECO:0000259" key="6">
    <source>
        <dbReference type="PROSITE" id="PS50045"/>
    </source>
</evidence>
<evidence type="ECO:0000256" key="2">
    <source>
        <dbReference type="ARBA" id="ARBA00022840"/>
    </source>
</evidence>
<sequence length="465" mass="52424">MNCDGNTKTSDALEATFVGNVFKIFDHMPIGINFVDETGRIVRLNKAMLDYFGLTHEAEGKHISEIEPTSRLPVVLKTGKAETAHRHTFANGREAIVHRIPVIDNGKILGALGIILFGDLQEVYILAEKNKLLRDKLADYEQDKRIYKTKYHLADIIGVSPESKACKEQAQRIARSNSNVLILGESGVGKELFAHAIHDESARRTGPFIRVNCAAIPETLLESELFGYEEGAFTGAKKGGQPGKFELADGGTLFLDEVGDMPYIMQAKILRVLQEREFERLGGKTSVRINVRVIAATNADLEKLIESGAFRSDLFYRLNVLSLKIPPLRDRRDDIPKLVYHFLGVIYQENGLYATFSPECMTALTHYEWPGNIRELRNVVEKTALEAEGRVAQPVDIPQYIRRSIKIRKSRTHEEEGLVPLLQRIEAEEIRRAIELCGGNKIRAAEYLQIPKVRLYRKLKKFGIE</sequence>
<gene>
    <name evidence="7" type="ORF">AXX12_11815</name>
</gene>
<dbReference type="InterPro" id="IPR035965">
    <property type="entry name" value="PAS-like_dom_sf"/>
</dbReference>
<dbReference type="GO" id="GO:0043565">
    <property type="term" value="F:sequence-specific DNA binding"/>
    <property type="evidence" value="ECO:0007669"/>
    <property type="project" value="InterPro"/>
</dbReference>
<keyword evidence="3" id="KW-0805">Transcription regulation</keyword>
<dbReference type="FunFam" id="3.40.50.300:FF:000006">
    <property type="entry name" value="DNA-binding transcriptional regulator NtrC"/>
    <property type="match status" value="1"/>
</dbReference>
<dbReference type="RefSeq" id="WP_066243791.1">
    <property type="nucleotide sequence ID" value="NZ_LSGP01000020.1"/>
</dbReference>
<dbReference type="Pfam" id="PF00158">
    <property type="entry name" value="Sigma54_activat"/>
    <property type="match status" value="1"/>
</dbReference>
<accession>A0A154BPC6</accession>